<gene>
    <name evidence="1" type="ORF">vBPaeMDP1_0007</name>
</gene>
<name>A0A0H4ML68_9CAUD</name>
<evidence type="ECO:0000313" key="2">
    <source>
        <dbReference type="Proteomes" id="UP000237016"/>
    </source>
</evidence>
<dbReference type="Proteomes" id="UP000237016">
    <property type="component" value="Segment"/>
</dbReference>
<proteinExistence type="predicted"/>
<protein>
    <submittedName>
        <fullName evidence="1">Uncharacterized protein</fullName>
    </submittedName>
</protein>
<reference evidence="1 2" key="1">
    <citation type="journal article" date="2015" name="Genome Announc.">
        <title>Complete Genome Sequence of Pseudomonas aeruginosa Phage vB_PaeM_CEB_DP1.</title>
        <authorList>
            <person name="Pires D.P."/>
            <person name="Sillankorva S."/>
            <person name="Kropinski A.M."/>
            <person name="Lu T.K."/>
            <person name="Azeredo J."/>
        </authorList>
    </citation>
    <scope>NUCLEOTIDE SEQUENCE [LARGE SCALE GENOMIC DNA]</scope>
</reference>
<accession>A0A0H4ML68</accession>
<sequence length="110" mass="12414">MKKDPIRLSSVKSARVIDEKFTELLEKFVERANKEQDELTARHRAEHAGIWSNIRAESGLDENEYPDIAMAHDTVDGKLYALDANDLARIQRECPCDQCAAARAFTGTVH</sequence>
<evidence type="ECO:0000313" key="1">
    <source>
        <dbReference type="EMBL" id="AKP24394.1"/>
    </source>
</evidence>
<dbReference type="EMBL" id="KR869157">
    <property type="protein sequence ID" value="AKP24394.1"/>
    <property type="molecule type" value="Genomic_DNA"/>
</dbReference>
<keyword evidence="2" id="KW-1185">Reference proteome</keyword>
<organism evidence="1 2">
    <name type="scientific">Pseudomonas phage vB_PaeM_CEB_DP1</name>
    <dbReference type="NCBI Taxonomy" id="1675014"/>
    <lineage>
        <taxon>Viruses</taxon>
        <taxon>Duplodnaviria</taxon>
        <taxon>Heunggongvirae</taxon>
        <taxon>Uroviricota</taxon>
        <taxon>Caudoviricetes</taxon>
        <taxon>Lindbergviridae</taxon>
        <taxon>Pbunavirus</taxon>
        <taxon>Pbunavirus DP1</taxon>
    </lineage>
</organism>